<reference evidence="2 3" key="1">
    <citation type="submission" date="2016-08" db="EMBL/GenBank/DDBJ databases">
        <title>Novel Firmicute Genomes.</title>
        <authorList>
            <person name="Poppleton D.I."/>
            <person name="Gribaldo S."/>
        </authorList>
    </citation>
    <scope>NUCLEOTIDE SEQUENCE [LARGE SCALE GENOMIC DNA]</scope>
    <source>
        <strain evidence="2 3">RAOx-1</strain>
    </source>
</reference>
<sequence length="112" mass="13516">MNDRKYVREQLRGNRLFAAWLKTKPELYKELKKNPSMLESMLISWKKEQNKQTQLQKISDGYRQVASQIQELQSLIEQVEGLMSNVKQMNQHWDEYRGRLFPKKTNTNKRRS</sequence>
<organism evidence="2 3">
    <name type="scientific">Ammoniphilus oxalaticus</name>
    <dbReference type="NCBI Taxonomy" id="66863"/>
    <lineage>
        <taxon>Bacteria</taxon>
        <taxon>Bacillati</taxon>
        <taxon>Bacillota</taxon>
        <taxon>Bacilli</taxon>
        <taxon>Bacillales</taxon>
        <taxon>Paenibacillaceae</taxon>
        <taxon>Aneurinibacillus group</taxon>
        <taxon>Ammoniphilus</taxon>
    </lineage>
</organism>
<feature type="coiled-coil region" evidence="1">
    <location>
        <begin position="62"/>
        <end position="92"/>
    </location>
</feature>
<proteinExistence type="predicted"/>
<keyword evidence="1" id="KW-0175">Coiled coil</keyword>
<keyword evidence="3" id="KW-1185">Reference proteome</keyword>
<protein>
    <submittedName>
        <fullName evidence="2">Uncharacterized protein</fullName>
    </submittedName>
</protein>
<dbReference type="RefSeq" id="WP_120189307.1">
    <property type="nucleotide sequence ID" value="NZ_MCHY01000008.1"/>
</dbReference>
<gene>
    <name evidence="2" type="ORF">BEP19_06510</name>
</gene>
<dbReference type="EMBL" id="MCHY01000008">
    <property type="protein sequence ID" value="RKD24056.1"/>
    <property type="molecule type" value="Genomic_DNA"/>
</dbReference>
<evidence type="ECO:0000313" key="2">
    <source>
        <dbReference type="EMBL" id="RKD24056.1"/>
    </source>
</evidence>
<accession>A0A419SJD5</accession>
<evidence type="ECO:0000313" key="3">
    <source>
        <dbReference type="Proteomes" id="UP000284219"/>
    </source>
</evidence>
<comment type="caution">
    <text evidence="2">The sequence shown here is derived from an EMBL/GenBank/DDBJ whole genome shotgun (WGS) entry which is preliminary data.</text>
</comment>
<name>A0A419SJD5_9BACL</name>
<evidence type="ECO:0000256" key="1">
    <source>
        <dbReference type="SAM" id="Coils"/>
    </source>
</evidence>
<dbReference type="Proteomes" id="UP000284219">
    <property type="component" value="Unassembled WGS sequence"/>
</dbReference>
<dbReference type="AlphaFoldDB" id="A0A419SJD5"/>